<dbReference type="Proteomes" id="UP000683925">
    <property type="component" value="Unassembled WGS sequence"/>
</dbReference>
<dbReference type="GO" id="GO:0000045">
    <property type="term" value="P:autophagosome assembly"/>
    <property type="evidence" value="ECO:0007669"/>
    <property type="project" value="TreeGrafter"/>
</dbReference>
<dbReference type="PROSITE" id="PS50011">
    <property type="entry name" value="PROTEIN_KINASE_DOM"/>
    <property type="match status" value="1"/>
</dbReference>
<dbReference type="GO" id="GO:0016020">
    <property type="term" value="C:membrane"/>
    <property type="evidence" value="ECO:0007669"/>
    <property type="project" value="TreeGrafter"/>
</dbReference>
<evidence type="ECO:0000256" key="2">
    <source>
        <dbReference type="ARBA" id="ARBA00022741"/>
    </source>
</evidence>
<dbReference type="Pfam" id="PF00069">
    <property type="entry name" value="Pkinase"/>
    <property type="match status" value="1"/>
</dbReference>
<dbReference type="AlphaFoldDB" id="A0A8S1XR60"/>
<proteinExistence type="predicted"/>
<evidence type="ECO:0000313" key="6">
    <source>
        <dbReference type="EMBL" id="CAD8203625.1"/>
    </source>
</evidence>
<name>A0A8S1XR60_PAROT</name>
<dbReference type="InterPro" id="IPR000719">
    <property type="entry name" value="Prot_kinase_dom"/>
</dbReference>
<reference evidence="6" key="1">
    <citation type="submission" date="2021-01" db="EMBL/GenBank/DDBJ databases">
        <authorList>
            <consortium name="Genoscope - CEA"/>
            <person name="William W."/>
        </authorList>
    </citation>
    <scope>NUCLEOTIDE SEQUENCE</scope>
</reference>
<keyword evidence="7" id="KW-1185">Reference proteome</keyword>
<dbReference type="SMART" id="SM00220">
    <property type="entry name" value="S_TKc"/>
    <property type="match status" value="1"/>
</dbReference>
<evidence type="ECO:0000256" key="1">
    <source>
        <dbReference type="ARBA" id="ARBA00022679"/>
    </source>
</evidence>
<dbReference type="OrthoDB" id="5337378at2759"/>
<dbReference type="OMA" id="CDMDLEQ"/>
<evidence type="ECO:0000256" key="3">
    <source>
        <dbReference type="ARBA" id="ARBA00022777"/>
    </source>
</evidence>
<dbReference type="GO" id="GO:0005776">
    <property type="term" value="C:autophagosome"/>
    <property type="evidence" value="ECO:0007669"/>
    <property type="project" value="TreeGrafter"/>
</dbReference>
<dbReference type="InterPro" id="IPR045269">
    <property type="entry name" value="Atg1-like"/>
</dbReference>
<keyword evidence="1" id="KW-0808">Transferase</keyword>
<dbReference type="GO" id="GO:0005524">
    <property type="term" value="F:ATP binding"/>
    <property type="evidence" value="ECO:0007669"/>
    <property type="project" value="UniProtKB-KW"/>
</dbReference>
<protein>
    <recommendedName>
        <fullName evidence="5">Protein kinase domain-containing protein</fullName>
    </recommendedName>
</protein>
<dbReference type="GO" id="GO:0004674">
    <property type="term" value="F:protein serine/threonine kinase activity"/>
    <property type="evidence" value="ECO:0007669"/>
    <property type="project" value="InterPro"/>
</dbReference>
<dbReference type="GO" id="GO:0005829">
    <property type="term" value="C:cytosol"/>
    <property type="evidence" value="ECO:0007669"/>
    <property type="project" value="TreeGrafter"/>
</dbReference>
<feature type="domain" description="Protein kinase" evidence="5">
    <location>
        <begin position="13"/>
        <end position="286"/>
    </location>
</feature>
<evidence type="ECO:0000313" key="7">
    <source>
        <dbReference type="Proteomes" id="UP000683925"/>
    </source>
</evidence>
<accession>A0A8S1XR60</accession>
<organism evidence="6 7">
    <name type="scientific">Paramecium octaurelia</name>
    <dbReference type="NCBI Taxonomy" id="43137"/>
    <lineage>
        <taxon>Eukaryota</taxon>
        <taxon>Sar</taxon>
        <taxon>Alveolata</taxon>
        <taxon>Ciliophora</taxon>
        <taxon>Intramacronucleata</taxon>
        <taxon>Oligohymenophorea</taxon>
        <taxon>Peniculida</taxon>
        <taxon>Parameciidae</taxon>
        <taxon>Paramecium</taxon>
    </lineage>
</organism>
<comment type="caution">
    <text evidence="6">The sequence shown here is derived from an EMBL/GenBank/DDBJ whole genome shotgun (WGS) entry which is preliminary data.</text>
</comment>
<evidence type="ECO:0000256" key="4">
    <source>
        <dbReference type="ARBA" id="ARBA00022840"/>
    </source>
</evidence>
<dbReference type="InterPro" id="IPR008271">
    <property type="entry name" value="Ser/Thr_kinase_AS"/>
</dbReference>
<evidence type="ECO:0000259" key="5">
    <source>
        <dbReference type="PROSITE" id="PS50011"/>
    </source>
</evidence>
<keyword evidence="2" id="KW-0547">Nucleotide-binding</keyword>
<dbReference type="GO" id="GO:0000407">
    <property type="term" value="C:phagophore assembly site"/>
    <property type="evidence" value="ECO:0007669"/>
    <property type="project" value="TreeGrafter"/>
</dbReference>
<dbReference type="GO" id="GO:0010506">
    <property type="term" value="P:regulation of autophagy"/>
    <property type="evidence" value="ECO:0007669"/>
    <property type="project" value="InterPro"/>
</dbReference>
<dbReference type="EMBL" id="CAJJDP010000130">
    <property type="protein sequence ID" value="CAD8203625.1"/>
    <property type="molecule type" value="Genomic_DNA"/>
</dbReference>
<gene>
    <name evidence="6" type="ORF">POCTA_138.1.T1300124</name>
</gene>
<keyword evidence="3" id="KW-0418">Kinase</keyword>
<keyword evidence="4" id="KW-0067">ATP-binding</keyword>
<sequence length="503" mass="59287">MKSNLRELYHVEENENAIIAQGSFGLLYACRRKTGNQQEPLCVKIIKKRFDANKLQQQEIQILNEIKGLKSENIIHIDYISDTESQIEVVMERCDMDLEQEFQLLKSRKKWYTEQDCLDILTQVINGIRILYNKNIVHRDIKPSNILVKIVNTGQNEKKRVYKIADFGFSKILNDFCGVDFQTQLGTPLYSSPQVLDNYAYYSGKCDIYSLGILFYQLFFEGNMPAEFKTKKDLFDFYKTLQNNQFKINLTKQINAKSIEDLLQKMIVYMENDRISFEQICKHDILKIQTSSSYSKSIFSEIEKLESINKVYKMQLQLYRKYLFYKSVSQKLAQSKQIEVQAAQFCLTQLGIKQLLFCLGFIYIIISDIHPYFKKDDMYPLLEELKLCNINISIHSQYQSLINQIKQVYFIEKKHAQLQMNSLEFLLYLNKEKNETMNAFIEIFQISKSAKIEQKQLTNLLKLFLDKKFLNGFEADIKMSIQLEEIFPIENSQKINPDDIFRV</sequence>
<dbReference type="PROSITE" id="PS00108">
    <property type="entry name" value="PROTEIN_KINASE_ST"/>
    <property type="match status" value="1"/>
</dbReference>
<dbReference type="PROSITE" id="PS51257">
    <property type="entry name" value="PROKAR_LIPOPROTEIN"/>
    <property type="match status" value="1"/>
</dbReference>
<dbReference type="PANTHER" id="PTHR24348:SF22">
    <property type="entry name" value="NON-SPECIFIC SERINE_THREONINE PROTEIN KINASE"/>
    <property type="match status" value="1"/>
</dbReference>
<dbReference type="PANTHER" id="PTHR24348">
    <property type="entry name" value="SERINE/THREONINE-PROTEIN KINASE UNC-51-RELATED"/>
    <property type="match status" value="1"/>
</dbReference>